<dbReference type="AlphaFoldDB" id="A0A1U9KQ45"/>
<dbReference type="RefSeq" id="WP_077806921.1">
    <property type="nucleotide sequence ID" value="NZ_BJXS01000007.1"/>
</dbReference>
<dbReference type="OrthoDB" id="7283651at2"/>
<dbReference type="Proteomes" id="UP000188604">
    <property type="component" value="Chromosome"/>
</dbReference>
<proteinExistence type="predicted"/>
<evidence type="ECO:0000313" key="1">
    <source>
        <dbReference type="EMBL" id="AQS87913.1"/>
    </source>
</evidence>
<dbReference type="KEGG" id="nch:A0U93_08125"/>
<accession>A0A1U9KQ45</accession>
<reference evidence="1 2" key="1">
    <citation type="submission" date="2016-03" db="EMBL/GenBank/DDBJ databases">
        <title>Acetic acid bacteria sequencing.</title>
        <authorList>
            <person name="Brandt J."/>
            <person name="Jakob F."/>
            <person name="Vogel R.F."/>
        </authorList>
    </citation>
    <scope>NUCLEOTIDE SEQUENCE [LARGE SCALE GENOMIC DNA]</scope>
    <source>
        <strain evidence="1 2">NBRC 101099</strain>
    </source>
</reference>
<name>A0A1U9KQ45_9PROT</name>
<evidence type="ECO:0000313" key="2">
    <source>
        <dbReference type="Proteomes" id="UP000188604"/>
    </source>
</evidence>
<gene>
    <name evidence="1" type="ORF">A0U93_08125</name>
</gene>
<dbReference type="EMBL" id="CP014691">
    <property type="protein sequence ID" value="AQS87913.1"/>
    <property type="molecule type" value="Genomic_DNA"/>
</dbReference>
<keyword evidence="2" id="KW-1185">Reference proteome</keyword>
<dbReference type="STRING" id="320497.A0U93_08125"/>
<organism evidence="1 2">
    <name type="scientific">Neoasaia chiangmaiensis</name>
    <dbReference type="NCBI Taxonomy" id="320497"/>
    <lineage>
        <taxon>Bacteria</taxon>
        <taxon>Pseudomonadati</taxon>
        <taxon>Pseudomonadota</taxon>
        <taxon>Alphaproteobacteria</taxon>
        <taxon>Acetobacterales</taxon>
        <taxon>Acetobacteraceae</taxon>
        <taxon>Neoasaia</taxon>
    </lineage>
</organism>
<sequence>MTDVSHVSLALAYRCAGLIYPDGMAAPSVTGRQTIVRRGGLLPSDLFSAQSVRNSVDYVTVAASMDGYRACPEPLGRPWSVGRRIAPTVGVSCSGAVATVSVPLSGVICGVVGLRWSGGSAVSATAAYAASGGETAADIAAGLAQGLSGARAEGGRVIVPSGCLDGQVAGYGESFRVTRRQSQRLRVSIWTTSAAARDLLGGVLDTSLAALSWLPMVDGGQAQLSFEGAGDVDNMQTQAVYRRDMVFRTVFDTRQTAWSAQMMFGVGDVAGPGWDVGFGDAMARPAGQGDVAALAAQGMGPVDAYPGLTIDAFGTVQAV</sequence>
<protein>
    <submittedName>
        <fullName evidence="1">Uncharacterized protein</fullName>
    </submittedName>
</protein>